<evidence type="ECO:0000256" key="1">
    <source>
        <dbReference type="SAM" id="MobiDB-lite"/>
    </source>
</evidence>
<dbReference type="EMBL" id="OA566789">
    <property type="protein sequence ID" value="CAD7199453.1"/>
    <property type="molecule type" value="Genomic_DNA"/>
</dbReference>
<proteinExistence type="predicted"/>
<feature type="compositionally biased region" description="Polar residues" evidence="1">
    <location>
        <begin position="32"/>
        <end position="43"/>
    </location>
</feature>
<reference evidence="2" key="1">
    <citation type="submission" date="2020-11" db="EMBL/GenBank/DDBJ databases">
        <authorList>
            <person name="Tran Van P."/>
        </authorList>
    </citation>
    <scope>NUCLEOTIDE SEQUENCE</scope>
</reference>
<feature type="compositionally biased region" description="Polar residues" evidence="1">
    <location>
        <begin position="67"/>
        <end position="77"/>
    </location>
</feature>
<evidence type="ECO:0000313" key="2">
    <source>
        <dbReference type="EMBL" id="CAD7199453.1"/>
    </source>
</evidence>
<dbReference type="AlphaFoldDB" id="A0A7R8VIY7"/>
<feature type="compositionally biased region" description="Basic and acidic residues" evidence="1">
    <location>
        <begin position="45"/>
        <end position="65"/>
    </location>
</feature>
<accession>A0A7R8VIY7</accession>
<protein>
    <submittedName>
        <fullName evidence="2">Uncharacterized protein</fullName>
    </submittedName>
</protein>
<gene>
    <name evidence="2" type="ORF">TDIB3V08_LOCUS5702</name>
</gene>
<feature type="region of interest" description="Disordered" evidence="1">
    <location>
        <begin position="1"/>
        <end position="77"/>
    </location>
</feature>
<feature type="compositionally biased region" description="Polar residues" evidence="1">
    <location>
        <begin position="15"/>
        <end position="24"/>
    </location>
</feature>
<name>A0A7R8VIY7_TIMDO</name>
<sequence>MPLQKISASPLVWNKETTNTNQDWKSPAKPANNCQLRAESQTLPARDRCHAQSQPNDHEKRRDASLEGTSVTQLLRE</sequence>
<organism evidence="2">
    <name type="scientific">Timema douglasi</name>
    <name type="common">Walking stick</name>
    <dbReference type="NCBI Taxonomy" id="61478"/>
    <lineage>
        <taxon>Eukaryota</taxon>
        <taxon>Metazoa</taxon>
        <taxon>Ecdysozoa</taxon>
        <taxon>Arthropoda</taxon>
        <taxon>Hexapoda</taxon>
        <taxon>Insecta</taxon>
        <taxon>Pterygota</taxon>
        <taxon>Neoptera</taxon>
        <taxon>Polyneoptera</taxon>
        <taxon>Phasmatodea</taxon>
        <taxon>Timematodea</taxon>
        <taxon>Timematoidea</taxon>
        <taxon>Timematidae</taxon>
        <taxon>Timema</taxon>
    </lineage>
</organism>